<dbReference type="AlphaFoldDB" id="A0A0F8YP28"/>
<keyword evidence="1" id="KW-1133">Transmembrane helix</keyword>
<dbReference type="SUPFAM" id="SSF103501">
    <property type="entry name" value="Respiratory nitrate reductase 1 gamma chain"/>
    <property type="match status" value="1"/>
</dbReference>
<protein>
    <recommendedName>
        <fullName evidence="3">NarG-like domain-containing protein</fullName>
    </recommendedName>
</protein>
<evidence type="ECO:0000313" key="2">
    <source>
        <dbReference type="EMBL" id="KKK55884.1"/>
    </source>
</evidence>
<organism evidence="2">
    <name type="scientific">marine sediment metagenome</name>
    <dbReference type="NCBI Taxonomy" id="412755"/>
    <lineage>
        <taxon>unclassified sequences</taxon>
        <taxon>metagenomes</taxon>
        <taxon>ecological metagenomes</taxon>
    </lineage>
</organism>
<feature type="non-terminal residue" evidence="2">
    <location>
        <position position="1"/>
    </location>
</feature>
<keyword evidence="1" id="KW-0812">Transmembrane</keyword>
<sequence>GKCTDNASQRLPHLFAFYGFTTLFVVTVWAVLDLYVMPLFGIDSFYPFGLLHPMKILANAGCAVLIYGCVKALFDRKNREAESGAGTSFDMIFLWLLLIVAVTGLCTEILRFIADPGEHHAEAGGPQYAAFGIYFIHLVFVFGLLIYLPYSKFSHMVYRTAALVYAEHSGRNEVEKA</sequence>
<accession>A0A0F8YP28</accession>
<feature type="transmembrane region" description="Helical" evidence="1">
    <location>
        <begin position="126"/>
        <end position="150"/>
    </location>
</feature>
<dbReference type="EMBL" id="LAZR01065275">
    <property type="protein sequence ID" value="KKK55884.1"/>
    <property type="molecule type" value="Genomic_DNA"/>
</dbReference>
<feature type="transmembrane region" description="Helical" evidence="1">
    <location>
        <begin position="94"/>
        <end position="114"/>
    </location>
</feature>
<dbReference type="InterPro" id="IPR036197">
    <property type="entry name" value="NarG-like_sf"/>
</dbReference>
<gene>
    <name evidence="2" type="ORF">LCGC14_3070070</name>
</gene>
<proteinExistence type="predicted"/>
<evidence type="ECO:0008006" key="3">
    <source>
        <dbReference type="Google" id="ProtNLM"/>
    </source>
</evidence>
<evidence type="ECO:0000256" key="1">
    <source>
        <dbReference type="SAM" id="Phobius"/>
    </source>
</evidence>
<feature type="transmembrane region" description="Helical" evidence="1">
    <location>
        <begin position="15"/>
        <end position="36"/>
    </location>
</feature>
<comment type="caution">
    <text evidence="2">The sequence shown here is derived from an EMBL/GenBank/DDBJ whole genome shotgun (WGS) entry which is preliminary data.</text>
</comment>
<keyword evidence="1" id="KW-0472">Membrane</keyword>
<reference evidence="2" key="1">
    <citation type="journal article" date="2015" name="Nature">
        <title>Complex archaea that bridge the gap between prokaryotes and eukaryotes.</title>
        <authorList>
            <person name="Spang A."/>
            <person name="Saw J.H."/>
            <person name="Jorgensen S.L."/>
            <person name="Zaremba-Niedzwiedzka K."/>
            <person name="Martijn J."/>
            <person name="Lind A.E."/>
            <person name="van Eijk R."/>
            <person name="Schleper C."/>
            <person name="Guy L."/>
            <person name="Ettema T.J."/>
        </authorList>
    </citation>
    <scope>NUCLEOTIDE SEQUENCE</scope>
</reference>
<feature type="transmembrane region" description="Helical" evidence="1">
    <location>
        <begin position="56"/>
        <end position="74"/>
    </location>
</feature>
<name>A0A0F8YP28_9ZZZZ</name>
<dbReference type="Gene3D" id="1.20.950.20">
    <property type="entry name" value="Transmembrane di-heme cytochromes, Chain C"/>
    <property type="match status" value="1"/>
</dbReference>